<proteinExistence type="predicted"/>
<dbReference type="Proteomes" id="UP000265515">
    <property type="component" value="Unassembled WGS sequence"/>
</dbReference>
<evidence type="ECO:0000259" key="2">
    <source>
        <dbReference type="Pfam" id="PF19432"/>
    </source>
</evidence>
<sequence length="2208" mass="247501">MDYELFLVRQPGRLQRGTLRILRFLPDGMSLSTMTPNPITTRVAYASIVNVGVSSEDPFEFTLIIDDGRKRELLKLACETRTELLTSLYNRIDDLSGYGTDFLMKKLSVRTGKYVETLLRVRSTSILKLPPEYADDEKTLSEKKVDMYDIQRIETISDDDQGVLLHLSSRVMRLSSSDAMAFVLTIQQNMRGYLGIDIEAERITTQDMLQAAADDNDRLTTKPHLYEFVAHKKVNPDGRLRDERLLRLTHKEMIELLVDEVVCEHRLEDIRGVVVVENSMTEVIVEYKNWRPTHYHLGDRDGFVAALGDVMAHMDTFTIRLESMLDCTIPGRVPPHIISEFENHLLSKLWVAYNSNRDPGKWFPVIREYSCNIQRDSLSYSGKGRTLLNLGGDSLCVEPKLMDVVADLIKDTIVKHGLSPRYLLPCCIVLERLLSARACFEAVRNHPEVIASLFACISSVTEPVVSFAAARAVKAAVQFNPQEGALKDYAIYQREVVNKHVVLAPENMHQLAAVLRLHASTDQNPLQLLGVLDVLITAVNSPAVDTEQDRVWHRSLEASLMPVCDLLCALCRSPSTVVYYSNAQFFLSLLTKMEQTAQEQLQKEALSQGVVLVFLKHAIFSDYQRVRDLSGKLLYIMMEGTEETRQETRQLLDSILPKGFMLLNDWKISTRRVDKDVRMRDVRIACWLETMEALRSEEILTPVLVWNTMKRRELLKFLEEEIEGFSRAWTVSHDAVYNYLEAHLVYSLASENHGTVVAGINLEVLVDEREQDNAAYGWKMPDPRRLFQSLFHSLMLGFTVLQERGVAEVDLRLAVHALSWVYERYSHQLQELVLDLLMIEIVVEMFREAFDNDQKVLAFKLLSFLLLLMDVGGRDNVLRFVRTNGEKVLVPMIVTTLAKCCTDVHAFESPTGAILSTRKTFSSSSRSLSVNSALSDKMSIASRPYRGEDLQRFVSFRTRASVRWLDEQLNEMLLFGLGLDMLDAILRVSATEMSTSLVPPPKAVLALGTEEILCHLAQMLLRVQQPTFGRLMSIVKNIAMSYKGALSKVYRHGFFEILLWKFICGTITDADRVSIAEFLGASHLHQDQDALAHAMLKSRGKLGNGLWQDSILQLYLPEGVIMKLCTEGAHAFVELVNSGEESPEVIWNASMRNRLVKHLEKILDHAVKARAENPLAISLFFPRPAQVYPELADAVYSTPFYLQNLLDVERFPDYVMLEPASFHTNLMQDLRALAAGVSTSAMGGVTAEWHNNMRRILLLLRAQGFVLQQYPQIHLPDDTETVLIDVASPALYVCSSMREVTPPSAIEILHQSLRVLRRVAASSDEDHDVSSTALDFAMSVLEIGQQCQVADATLSEPGFSEMVESALASALCITELAASSREGRQQLGDDPRWHKILWWVLSRAATDMASPDDNPDGLAVEMAALNCLNHFAGDEKFCFEAVKIGLHLPLLLLAVPDENTQIKVRTKQLGQSCQGLLNSSVTALRTLVNTLNRTGGMEQSTGQPMGRAAFLSILPMALLVCLEDEEDGPAKFIELSAMNLEQPLRVYCDFAILPETYEDNELEWLFNFAYETLKGQLVIGGIFIQGFASGQWQGFNLPDPGEFVESIQDFLHSNLRLIVLPGASEVVEVFESDDENDDTGSVDGANSITVADYMTVMAAFEECLKYCIQEGHEELLIHFRFPLFARIARSRSFLTEAKVTICRLVAVLASHDGMREELIFSELWGGLTVQLWDCMVAYPEEGTEEVMLATLHVLQLISMEIPSTVSAANYFLVGSVFLPVLALFLKIKLPPLLGQDPESATKAFPAQSPLISPLSELQKSTVTPPSPPEDKGEDHAEMSDLGNGADKENEEKSAADEVIVANGSIQMEDSHTKANGDETGTHDIPDSVRTAAARIISQLLLAASGLKDPASPPLDRPLTRKVTIFERDLSRSNFSAINRGVSVKVFDSIDDADETSTNVHVAKQKPVFLSWILSTVADDEGSSLPHAPTTRDDYEEGYVRELYIGGFYLDQFLRNPDFDFGNVLERRFMRELRKYISIAAPTHGNHGKDFSFDDRRRLLLAQLLLFKGRPSLLSGSSLVDIFLSVYDFISSRAVAISMRSGLLPKIADIVVDVDCSVALRQRAAEVLAVMCADKRRGIEVSRHLDKQIPSSNKGYGAWLIPLSKILDTVVDNKTLRHFLRNTHPCPWWRPKSSEDVIDGSDQSTLFFT</sequence>
<accession>A0A388JZZ7</accession>
<dbReference type="GO" id="GO:0006898">
    <property type="term" value="P:receptor-mediated endocytosis"/>
    <property type="evidence" value="ECO:0007669"/>
    <property type="project" value="TreeGrafter"/>
</dbReference>
<dbReference type="STRING" id="69332.A0A388JZZ7"/>
<dbReference type="PANTHER" id="PTHR36983:SF3">
    <property type="entry name" value="DNAJ HOMOLOGUE SUBFAMILY C GRV2_DNAJC13 N-TERMINAL DOMAIN-CONTAINING PROTEIN"/>
    <property type="match status" value="1"/>
</dbReference>
<dbReference type="GO" id="GO:0010008">
    <property type="term" value="C:endosome membrane"/>
    <property type="evidence" value="ECO:0007669"/>
    <property type="project" value="TreeGrafter"/>
</dbReference>
<dbReference type="GO" id="GO:0007032">
    <property type="term" value="P:endosome organization"/>
    <property type="evidence" value="ECO:0007669"/>
    <property type="project" value="InterPro"/>
</dbReference>
<dbReference type="InterPro" id="IPR044978">
    <property type="entry name" value="GRV2/DNAJC13"/>
</dbReference>
<protein>
    <recommendedName>
        <fullName evidence="2">DnaJ homologue subfamily C GRV2/DNAJC13 N-terminal domain-containing protein</fullName>
    </recommendedName>
</protein>
<dbReference type="OMA" id="WWALCSA"/>
<dbReference type="OrthoDB" id="69656at2759"/>
<dbReference type="Gramene" id="GBG63345">
    <property type="protein sequence ID" value="GBG63345"/>
    <property type="gene ID" value="CBR_g37703"/>
</dbReference>
<dbReference type="InterPro" id="IPR045802">
    <property type="entry name" value="GRV2/DNAJC13_N"/>
</dbReference>
<dbReference type="EMBL" id="BFEA01000038">
    <property type="protein sequence ID" value="GBG63345.1"/>
    <property type="molecule type" value="Genomic_DNA"/>
</dbReference>
<name>A0A388JZZ7_CHABU</name>
<dbReference type="Pfam" id="PF19432">
    <property type="entry name" value="RME-8_N"/>
    <property type="match status" value="1"/>
</dbReference>
<feature type="compositionally biased region" description="Basic and acidic residues" evidence="1">
    <location>
        <begin position="1845"/>
        <end position="1854"/>
    </location>
</feature>
<evidence type="ECO:0000256" key="1">
    <source>
        <dbReference type="SAM" id="MobiDB-lite"/>
    </source>
</evidence>
<reference evidence="3 4" key="1">
    <citation type="journal article" date="2018" name="Cell">
        <title>The Chara Genome: Secondary Complexity and Implications for Plant Terrestrialization.</title>
        <authorList>
            <person name="Nishiyama T."/>
            <person name="Sakayama H."/>
            <person name="Vries J.D."/>
            <person name="Buschmann H."/>
            <person name="Saint-Marcoux D."/>
            <person name="Ullrich K.K."/>
            <person name="Haas F.B."/>
            <person name="Vanderstraeten L."/>
            <person name="Becker D."/>
            <person name="Lang D."/>
            <person name="Vosolsobe S."/>
            <person name="Rombauts S."/>
            <person name="Wilhelmsson P.K.I."/>
            <person name="Janitza P."/>
            <person name="Kern R."/>
            <person name="Heyl A."/>
            <person name="Rumpler F."/>
            <person name="Villalobos L.I.A.C."/>
            <person name="Clay J.M."/>
            <person name="Skokan R."/>
            <person name="Toyoda A."/>
            <person name="Suzuki Y."/>
            <person name="Kagoshima H."/>
            <person name="Schijlen E."/>
            <person name="Tajeshwar N."/>
            <person name="Catarino B."/>
            <person name="Hetherington A.J."/>
            <person name="Saltykova A."/>
            <person name="Bonnot C."/>
            <person name="Breuninger H."/>
            <person name="Symeonidi A."/>
            <person name="Radhakrishnan G.V."/>
            <person name="Van Nieuwerburgh F."/>
            <person name="Deforce D."/>
            <person name="Chang C."/>
            <person name="Karol K.G."/>
            <person name="Hedrich R."/>
            <person name="Ulvskov P."/>
            <person name="Glockner G."/>
            <person name="Delwiche C.F."/>
            <person name="Petrasek J."/>
            <person name="Van de Peer Y."/>
            <person name="Friml J."/>
            <person name="Beilby M."/>
            <person name="Dolan L."/>
            <person name="Kohara Y."/>
            <person name="Sugano S."/>
            <person name="Fujiyama A."/>
            <person name="Delaux P.-M."/>
            <person name="Quint M."/>
            <person name="TheiBen G."/>
            <person name="Hagemann M."/>
            <person name="Harholt J."/>
            <person name="Dunand C."/>
            <person name="Zachgo S."/>
            <person name="Langdale J."/>
            <person name="Maumus F."/>
            <person name="Straeten D.V.D."/>
            <person name="Gould S.B."/>
            <person name="Rensing S.A."/>
        </authorList>
    </citation>
    <scope>NUCLEOTIDE SEQUENCE [LARGE SCALE GENOMIC DNA]</scope>
    <source>
        <strain evidence="3 4">S276</strain>
    </source>
</reference>
<evidence type="ECO:0000313" key="4">
    <source>
        <dbReference type="Proteomes" id="UP000265515"/>
    </source>
</evidence>
<feature type="region of interest" description="Disordered" evidence="1">
    <location>
        <begin position="1863"/>
        <end position="1882"/>
    </location>
</feature>
<evidence type="ECO:0000313" key="3">
    <source>
        <dbReference type="EMBL" id="GBG63345.1"/>
    </source>
</evidence>
<gene>
    <name evidence="3" type="ORF">CBR_g37703</name>
</gene>
<dbReference type="PANTHER" id="PTHR36983">
    <property type="entry name" value="DNAJ HOMOLOG SUBFAMILY C MEMBER 13"/>
    <property type="match status" value="1"/>
</dbReference>
<comment type="caution">
    <text evidence="3">The sequence shown here is derived from an EMBL/GenBank/DDBJ whole genome shotgun (WGS) entry which is preliminary data.</text>
</comment>
<feature type="region of interest" description="Disordered" evidence="1">
    <location>
        <begin position="1814"/>
        <end position="1854"/>
    </location>
</feature>
<dbReference type="SUPFAM" id="SSF48371">
    <property type="entry name" value="ARM repeat"/>
    <property type="match status" value="1"/>
</dbReference>
<keyword evidence="4" id="KW-1185">Reference proteome</keyword>
<organism evidence="3 4">
    <name type="scientific">Chara braunii</name>
    <name type="common">Braun's stonewort</name>
    <dbReference type="NCBI Taxonomy" id="69332"/>
    <lineage>
        <taxon>Eukaryota</taxon>
        <taxon>Viridiplantae</taxon>
        <taxon>Streptophyta</taxon>
        <taxon>Charophyceae</taxon>
        <taxon>Charales</taxon>
        <taxon>Characeae</taxon>
        <taxon>Chara</taxon>
    </lineage>
</organism>
<feature type="compositionally biased region" description="Basic and acidic residues" evidence="1">
    <location>
        <begin position="1828"/>
        <end position="1838"/>
    </location>
</feature>
<dbReference type="GO" id="GO:2000641">
    <property type="term" value="P:regulation of early endosome to late endosome transport"/>
    <property type="evidence" value="ECO:0007669"/>
    <property type="project" value="InterPro"/>
</dbReference>
<dbReference type="InterPro" id="IPR016024">
    <property type="entry name" value="ARM-type_fold"/>
</dbReference>
<feature type="compositionally biased region" description="Basic and acidic residues" evidence="1">
    <location>
        <begin position="1868"/>
        <end position="1882"/>
    </location>
</feature>
<feature type="domain" description="DnaJ homologue subfamily C GRV2/DNAJC13 N-terminal" evidence="2">
    <location>
        <begin position="38"/>
        <end position="663"/>
    </location>
</feature>